<dbReference type="PIRSF" id="PIRSF006787">
    <property type="entry name" value="Hydrgn_mat_HoxX"/>
    <property type="match status" value="1"/>
</dbReference>
<dbReference type="PANTHER" id="PTHR43388:SF1">
    <property type="entry name" value="HYDROGENASE MATURATION FACTOR HOXX"/>
    <property type="match status" value="1"/>
</dbReference>
<dbReference type="CDD" id="cd08650">
    <property type="entry name" value="FMT_core_HypX_N"/>
    <property type="match status" value="1"/>
</dbReference>
<name>A0ABV6XPZ0_9ACTN</name>
<dbReference type="PANTHER" id="PTHR43388">
    <property type="entry name" value="HYDROGENASE MATURATION FACTOR HOXX"/>
    <property type="match status" value="1"/>
</dbReference>
<keyword evidence="4" id="KW-1185">Reference proteome</keyword>
<dbReference type="Gene3D" id="3.40.50.12230">
    <property type="match status" value="1"/>
</dbReference>
<evidence type="ECO:0000256" key="1">
    <source>
        <dbReference type="SAM" id="MobiDB-lite"/>
    </source>
</evidence>
<dbReference type="CDD" id="cd06558">
    <property type="entry name" value="crotonase-like"/>
    <property type="match status" value="1"/>
</dbReference>
<evidence type="ECO:0000259" key="2">
    <source>
        <dbReference type="Pfam" id="PF00551"/>
    </source>
</evidence>
<dbReference type="InterPro" id="IPR047180">
    <property type="entry name" value="HoxX-like"/>
</dbReference>
<comment type="caution">
    <text evidence="3">The sequence shown here is derived from an EMBL/GenBank/DDBJ whole genome shotgun (WGS) entry which is preliminary data.</text>
</comment>
<dbReference type="InterPro" id="IPR001753">
    <property type="entry name" value="Enoyl-CoA_hydra/iso"/>
</dbReference>
<evidence type="ECO:0000313" key="3">
    <source>
        <dbReference type="EMBL" id="MFC1440335.1"/>
    </source>
</evidence>
<dbReference type="InterPro" id="IPR029045">
    <property type="entry name" value="ClpP/crotonase-like_dom_sf"/>
</dbReference>
<protein>
    <submittedName>
        <fullName evidence="3">Enoyl-CoA hydratase-related protein</fullName>
    </submittedName>
</protein>
<sequence>MSPRLHDRRLRVLVFASAFNSLTQRITLELAALGHDTAVALALDTGAELRAAVRRHDPELIVCPMLTSVVPQDVWSTRTCLIVHPGPPGDRGPSSLDWALGAGLRQWGVTVLQAVGEMDAGDIWAAEPFDIPELPGGISKSDVYRNELSDAASRAVERAVRRFAAGDFRPRPAPPGVARPYYRQEARRIDWTGDSTATASRALRIADSSPGVLDSIGGRRYFLFGGQPEEGPLLPGRHRPGAFLATRGGAVCRATADGAVWITSARPRRLPGGPPTAKAPAADALAGQLRGVPELPASHVPLPSGTPGTSGSRLTWSTVRYEEQGPVGLLRFSFPGGAMSTGDCRRLLAGYRYALDRPTRVLLLGASRDVFSHGIHLGAIEAAADPARESWANINAMDDLVEAVLNTRDRITVAALGGNAAAGGLMLALAADEVWVRDGAVLNPHYRLMGLYGSEYWTSTLPRRVGPDAAERLTGEALPLIATQALRLGLIDRVLGCAPQRFTEEAAALGQELAGSADWPRRLAAKRRAREHADAQRPLAWYRSEELAHMYRNFYAPDEPYHELRRAFLHKTPPPTTPERLRRVRPTVAA</sequence>
<dbReference type="Proteomes" id="UP001592581">
    <property type="component" value="Unassembled WGS sequence"/>
</dbReference>
<dbReference type="InterPro" id="IPR036477">
    <property type="entry name" value="Formyl_transf_N_sf"/>
</dbReference>
<proteinExistence type="predicted"/>
<dbReference type="InterPro" id="IPR009188">
    <property type="entry name" value="NiFe-hyd_mat_HypX/HoxX"/>
</dbReference>
<dbReference type="SUPFAM" id="SSF53328">
    <property type="entry name" value="Formyltransferase"/>
    <property type="match status" value="1"/>
</dbReference>
<dbReference type="SUPFAM" id="SSF52096">
    <property type="entry name" value="ClpP/crotonase"/>
    <property type="match status" value="1"/>
</dbReference>
<dbReference type="Pfam" id="PF00378">
    <property type="entry name" value="ECH_1"/>
    <property type="match status" value="1"/>
</dbReference>
<organism evidence="3 4">
    <name type="scientific">Streptacidiphilus jeojiensis</name>
    <dbReference type="NCBI Taxonomy" id="3229225"/>
    <lineage>
        <taxon>Bacteria</taxon>
        <taxon>Bacillati</taxon>
        <taxon>Actinomycetota</taxon>
        <taxon>Actinomycetes</taxon>
        <taxon>Kitasatosporales</taxon>
        <taxon>Streptomycetaceae</taxon>
        <taxon>Streptacidiphilus</taxon>
    </lineage>
</organism>
<dbReference type="RefSeq" id="WP_380565846.1">
    <property type="nucleotide sequence ID" value="NZ_JBEUKS010000006.1"/>
</dbReference>
<gene>
    <name evidence="3" type="ORF">ABUW04_18940</name>
</gene>
<evidence type="ECO:0000313" key="4">
    <source>
        <dbReference type="Proteomes" id="UP001592581"/>
    </source>
</evidence>
<dbReference type="InterPro" id="IPR011034">
    <property type="entry name" value="Formyl_transferase-like_C_sf"/>
</dbReference>
<reference evidence="3 4" key="1">
    <citation type="submission" date="2024-06" db="EMBL/GenBank/DDBJ databases">
        <authorList>
            <person name="Lee S.D."/>
        </authorList>
    </citation>
    <scope>NUCLEOTIDE SEQUENCE [LARGE SCALE GENOMIC DNA]</scope>
    <source>
        <strain evidence="3 4">N1-10</strain>
    </source>
</reference>
<accession>A0ABV6XPZ0</accession>
<dbReference type="EMBL" id="JBEUKS010000006">
    <property type="protein sequence ID" value="MFC1440335.1"/>
    <property type="molecule type" value="Genomic_DNA"/>
</dbReference>
<dbReference type="InterPro" id="IPR002376">
    <property type="entry name" value="Formyl_transf_N"/>
</dbReference>
<dbReference type="SUPFAM" id="SSF50486">
    <property type="entry name" value="FMT C-terminal domain-like"/>
    <property type="match status" value="1"/>
</dbReference>
<feature type="domain" description="Formyl transferase N-terminal" evidence="2">
    <location>
        <begin position="47"/>
        <end position="131"/>
    </location>
</feature>
<dbReference type="Pfam" id="PF00551">
    <property type="entry name" value="Formyl_trans_N"/>
    <property type="match status" value="1"/>
</dbReference>
<dbReference type="Gene3D" id="3.90.226.10">
    <property type="entry name" value="2-enoyl-CoA Hydratase, Chain A, domain 1"/>
    <property type="match status" value="1"/>
</dbReference>
<feature type="region of interest" description="Disordered" evidence="1">
    <location>
        <begin position="570"/>
        <end position="590"/>
    </location>
</feature>